<accession>A0A1W2TVK4</accession>
<evidence type="ECO:0000313" key="3">
    <source>
        <dbReference type="Proteomes" id="UP000054516"/>
    </source>
</evidence>
<dbReference type="GO" id="GO:0003824">
    <property type="term" value="F:catalytic activity"/>
    <property type="evidence" value="ECO:0007669"/>
    <property type="project" value="UniProtKB-ARBA"/>
</dbReference>
<protein>
    <submittedName>
        <fullName evidence="2">Putative duf1237 domain-containing protein</fullName>
    </submittedName>
</protein>
<dbReference type="PIRSF" id="PIRSF028846">
    <property type="entry name" value="UCP028846"/>
    <property type="match status" value="1"/>
</dbReference>
<dbReference type="PANTHER" id="PTHR31047:SF1">
    <property type="entry name" value="DUF1237 DOMAIN-CONTAINING PROTEIN"/>
    <property type="match status" value="1"/>
</dbReference>
<keyword evidence="1" id="KW-0732">Signal</keyword>
<dbReference type="STRING" id="77044.A0A1W2TVK4"/>
<dbReference type="GO" id="GO:0005975">
    <property type="term" value="P:carbohydrate metabolic process"/>
    <property type="evidence" value="ECO:0007669"/>
    <property type="project" value="InterPro"/>
</dbReference>
<dbReference type="InterPro" id="IPR012341">
    <property type="entry name" value="6hp_glycosidase-like_sf"/>
</dbReference>
<sequence>MRPPRATQLAAAVILATGLAGRGGVAAQCPSYSSYSQYRHEPYSTGAYALSYQRPEPACRTFNSTAVEDAILRMKNMTTDPDLFRLFENTYPNTIDTAIKWRGFAANNSEEELAFIITGDIDAMWIRDSANQVAPYRSVLTSKDDDIASLFRGAINMQARYLIVSPYCNAFLPPPEANLHAQPNGASYAVTPPYDHNVVFTCNFELDDFGAFLQLSHDYHARTGDTAFFGRFQWVQAVQSILAAAEALRRPTYGPDGAWVPPAYTFQSQTTTAFGTLGNNGMSYPVNDTGMVRAPFRPSDDAAIYDFQIPANMMLARYLASAADIMEQLPGAPDGLAAEMRDMAAGVRDGIERYGVVTAPGGDRIYAYEVDGFGGQNLMDDANIPSLLSAPSLGYLDATDAVYQNTRRFVLSRSNPWWCQGPVLNAVGSPHIKPGAAWPMAAIMRAMTSDDDDEIINAIREVLQSTDRFGLIHESVNSFDATQWTRSWFGWGNAVFGQMMMELAERKPELLKETFQRRHRDS</sequence>
<dbReference type="Gene3D" id="1.50.10.10">
    <property type="match status" value="1"/>
</dbReference>
<name>A0A1W2TVK4_ROSNE</name>
<feature type="signal peptide" evidence="1">
    <location>
        <begin position="1"/>
        <end position="27"/>
    </location>
</feature>
<dbReference type="OrthoDB" id="7771656at2759"/>
<dbReference type="SUPFAM" id="SSF48208">
    <property type="entry name" value="Six-hairpin glycosidases"/>
    <property type="match status" value="1"/>
</dbReference>
<keyword evidence="3" id="KW-1185">Reference proteome</keyword>
<evidence type="ECO:0000313" key="2">
    <source>
        <dbReference type="EMBL" id="GAP92674.2"/>
    </source>
</evidence>
<dbReference type="SMART" id="SM01149">
    <property type="entry name" value="DUF1237"/>
    <property type="match status" value="1"/>
</dbReference>
<feature type="chain" id="PRO_5013389073" evidence="1">
    <location>
        <begin position="28"/>
        <end position="522"/>
    </location>
</feature>
<gene>
    <name evidence="2" type="ORF">SAMD00023353_9300060</name>
</gene>
<dbReference type="Pfam" id="PF06824">
    <property type="entry name" value="Glyco_hydro_125"/>
    <property type="match status" value="1"/>
</dbReference>
<reference evidence="2" key="1">
    <citation type="submission" date="2016-03" db="EMBL/GenBank/DDBJ databases">
        <title>Draft genome sequence of Rosellinia necatrix.</title>
        <authorList>
            <person name="Kanematsu S."/>
        </authorList>
    </citation>
    <scope>NUCLEOTIDE SEQUENCE [LARGE SCALE GENOMIC DNA]</scope>
    <source>
        <strain evidence="2">W97</strain>
    </source>
</reference>
<dbReference type="InterPro" id="IPR008928">
    <property type="entry name" value="6-hairpin_glycosidase_sf"/>
</dbReference>
<dbReference type="PANTHER" id="PTHR31047">
    <property type="entry name" value="MEIOTICALLY UP-REGULATED GENE 157 PROTEIN"/>
    <property type="match status" value="1"/>
</dbReference>
<dbReference type="EMBL" id="DF977538">
    <property type="protein sequence ID" value="GAP92674.2"/>
    <property type="molecule type" value="Genomic_DNA"/>
</dbReference>
<proteinExistence type="predicted"/>
<dbReference type="AlphaFoldDB" id="A0A1W2TVK4"/>
<organism evidence="2">
    <name type="scientific">Rosellinia necatrix</name>
    <name type="common">White root-rot fungus</name>
    <dbReference type="NCBI Taxonomy" id="77044"/>
    <lineage>
        <taxon>Eukaryota</taxon>
        <taxon>Fungi</taxon>
        <taxon>Dikarya</taxon>
        <taxon>Ascomycota</taxon>
        <taxon>Pezizomycotina</taxon>
        <taxon>Sordariomycetes</taxon>
        <taxon>Xylariomycetidae</taxon>
        <taxon>Xylariales</taxon>
        <taxon>Xylariaceae</taxon>
        <taxon>Rosellinia</taxon>
    </lineage>
</organism>
<dbReference type="Proteomes" id="UP000054516">
    <property type="component" value="Unassembled WGS sequence"/>
</dbReference>
<dbReference type="OMA" id="IDAMWIR"/>
<dbReference type="InterPro" id="IPR008313">
    <property type="entry name" value="GH125"/>
</dbReference>
<evidence type="ECO:0000256" key="1">
    <source>
        <dbReference type="SAM" id="SignalP"/>
    </source>
</evidence>